<dbReference type="Proteomes" id="UP000792457">
    <property type="component" value="Unassembled WGS sequence"/>
</dbReference>
<keyword evidence="8" id="KW-0325">Glycoprotein</keyword>
<comment type="similarity">
    <text evidence="2 10">Belongs to the Wnt family.</text>
</comment>
<dbReference type="GO" id="GO:0005125">
    <property type="term" value="F:cytokine activity"/>
    <property type="evidence" value="ECO:0007669"/>
    <property type="project" value="TreeGrafter"/>
</dbReference>
<feature type="non-terminal residue" evidence="11">
    <location>
        <position position="165"/>
    </location>
</feature>
<dbReference type="GO" id="GO:0030182">
    <property type="term" value="P:neuron differentiation"/>
    <property type="evidence" value="ECO:0007669"/>
    <property type="project" value="TreeGrafter"/>
</dbReference>
<keyword evidence="7" id="KW-1015">Disulfide bond</keyword>
<evidence type="ECO:0000256" key="1">
    <source>
        <dbReference type="ARBA" id="ARBA00004498"/>
    </source>
</evidence>
<evidence type="ECO:0000256" key="6">
    <source>
        <dbReference type="ARBA" id="ARBA00022687"/>
    </source>
</evidence>
<dbReference type="GO" id="GO:0060070">
    <property type="term" value="P:canonical Wnt signaling pathway"/>
    <property type="evidence" value="ECO:0007669"/>
    <property type="project" value="TreeGrafter"/>
</dbReference>
<organism evidence="11 12">
    <name type="scientific">Ladona fulva</name>
    <name type="common">Scarce chaser dragonfly</name>
    <name type="synonym">Libellula fulva</name>
    <dbReference type="NCBI Taxonomy" id="123851"/>
    <lineage>
        <taxon>Eukaryota</taxon>
        <taxon>Metazoa</taxon>
        <taxon>Ecdysozoa</taxon>
        <taxon>Arthropoda</taxon>
        <taxon>Hexapoda</taxon>
        <taxon>Insecta</taxon>
        <taxon>Pterygota</taxon>
        <taxon>Palaeoptera</taxon>
        <taxon>Odonata</taxon>
        <taxon>Epiprocta</taxon>
        <taxon>Anisoptera</taxon>
        <taxon>Libelluloidea</taxon>
        <taxon>Libellulidae</taxon>
        <taxon>Ladona</taxon>
    </lineage>
</organism>
<reference evidence="11" key="2">
    <citation type="submission" date="2017-10" db="EMBL/GenBank/DDBJ databases">
        <title>Ladona fulva Genome sequencing and assembly.</title>
        <authorList>
            <person name="Murali S."/>
            <person name="Richards S."/>
            <person name="Bandaranaike D."/>
            <person name="Bellair M."/>
            <person name="Blankenburg K."/>
            <person name="Chao H."/>
            <person name="Dinh H."/>
            <person name="Doddapaneni H."/>
            <person name="Dugan-Rocha S."/>
            <person name="Elkadiri S."/>
            <person name="Gnanaolivu R."/>
            <person name="Hernandez B."/>
            <person name="Skinner E."/>
            <person name="Javaid M."/>
            <person name="Lee S."/>
            <person name="Li M."/>
            <person name="Ming W."/>
            <person name="Munidasa M."/>
            <person name="Muniz J."/>
            <person name="Nguyen L."/>
            <person name="Hughes D."/>
            <person name="Osuji N."/>
            <person name="Pu L.-L."/>
            <person name="Puazo M."/>
            <person name="Qu C."/>
            <person name="Quiroz J."/>
            <person name="Raj R."/>
            <person name="Weissenberger G."/>
            <person name="Xin Y."/>
            <person name="Zou X."/>
            <person name="Han Y."/>
            <person name="Worley K."/>
            <person name="Muzny D."/>
            <person name="Gibbs R."/>
        </authorList>
    </citation>
    <scope>NUCLEOTIDE SEQUENCE</scope>
    <source>
        <strain evidence="11">Sampled in the wild</strain>
    </source>
</reference>
<evidence type="ECO:0000256" key="3">
    <source>
        <dbReference type="ARBA" id="ARBA00022473"/>
    </source>
</evidence>
<evidence type="ECO:0000313" key="12">
    <source>
        <dbReference type="Proteomes" id="UP000792457"/>
    </source>
</evidence>
<keyword evidence="3 10" id="KW-0217">Developmental protein</keyword>
<keyword evidence="5" id="KW-0272">Extracellular matrix</keyword>
<keyword evidence="9" id="KW-0449">Lipoprotein</keyword>
<dbReference type="SMART" id="SM00097">
    <property type="entry name" value="WNT1"/>
    <property type="match status" value="1"/>
</dbReference>
<dbReference type="OrthoDB" id="5945655at2759"/>
<dbReference type="AlphaFoldDB" id="A0A8K0NUV3"/>
<evidence type="ECO:0000256" key="9">
    <source>
        <dbReference type="ARBA" id="ARBA00023288"/>
    </source>
</evidence>
<evidence type="ECO:0000256" key="8">
    <source>
        <dbReference type="ARBA" id="ARBA00023180"/>
    </source>
</evidence>
<protein>
    <recommendedName>
        <fullName evidence="10">Protein Wnt</fullName>
    </recommendedName>
</protein>
<evidence type="ECO:0000256" key="4">
    <source>
        <dbReference type="ARBA" id="ARBA00022525"/>
    </source>
</evidence>
<accession>A0A8K0NUV3</accession>
<comment type="subcellular location">
    <subcellularLocation>
        <location evidence="1 10">Secreted</location>
        <location evidence="1 10">Extracellular space</location>
        <location evidence="1 10">Extracellular matrix</location>
    </subcellularLocation>
</comment>
<reference evidence="11" key="1">
    <citation type="submission" date="2013-04" db="EMBL/GenBank/DDBJ databases">
        <authorList>
            <person name="Qu J."/>
            <person name="Murali S.C."/>
            <person name="Bandaranaike D."/>
            <person name="Bellair M."/>
            <person name="Blankenburg K."/>
            <person name="Chao H."/>
            <person name="Dinh H."/>
            <person name="Doddapaneni H."/>
            <person name="Downs B."/>
            <person name="Dugan-Rocha S."/>
            <person name="Elkadiri S."/>
            <person name="Gnanaolivu R.D."/>
            <person name="Hernandez B."/>
            <person name="Javaid M."/>
            <person name="Jayaseelan J.C."/>
            <person name="Lee S."/>
            <person name="Li M."/>
            <person name="Ming W."/>
            <person name="Munidasa M."/>
            <person name="Muniz J."/>
            <person name="Nguyen L."/>
            <person name="Ongeri F."/>
            <person name="Osuji N."/>
            <person name="Pu L.-L."/>
            <person name="Puazo M."/>
            <person name="Qu C."/>
            <person name="Quiroz J."/>
            <person name="Raj R."/>
            <person name="Weissenberger G."/>
            <person name="Xin Y."/>
            <person name="Zou X."/>
            <person name="Han Y."/>
            <person name="Richards S."/>
            <person name="Worley K."/>
            <person name="Muzny D."/>
            <person name="Gibbs R."/>
        </authorList>
    </citation>
    <scope>NUCLEOTIDE SEQUENCE</scope>
    <source>
        <strain evidence="11">Sampled in the wild</strain>
    </source>
</reference>
<keyword evidence="6 10" id="KW-0879">Wnt signaling pathway</keyword>
<sequence length="165" mass="17648">MKGKHKIDGRWGHWNHNLAGGVGAWSGVGNSNAGAGWKWGGCSADVGYGMRFARRFVDAREIEGDSRSLMNLHNNKAGRKVGKVETPSNYGNHALGSCLNKLWYLINFSRSFPSGSREAAYTYAITSAGVAYAVTQACSLGNISGCGCDPSVGGLGRRFMGRRRG</sequence>
<evidence type="ECO:0000256" key="10">
    <source>
        <dbReference type="RuleBase" id="RU003500"/>
    </source>
</evidence>
<proteinExistence type="inferred from homology"/>
<evidence type="ECO:0000256" key="2">
    <source>
        <dbReference type="ARBA" id="ARBA00005683"/>
    </source>
</evidence>
<gene>
    <name evidence="11" type="ORF">J437_LFUL006781</name>
</gene>
<evidence type="ECO:0000256" key="5">
    <source>
        <dbReference type="ARBA" id="ARBA00022530"/>
    </source>
</evidence>
<dbReference type="GO" id="GO:0045165">
    <property type="term" value="P:cell fate commitment"/>
    <property type="evidence" value="ECO:0007669"/>
    <property type="project" value="TreeGrafter"/>
</dbReference>
<evidence type="ECO:0000313" key="11">
    <source>
        <dbReference type="EMBL" id="KAG8222786.1"/>
    </source>
</evidence>
<dbReference type="GO" id="GO:0005109">
    <property type="term" value="F:frizzled binding"/>
    <property type="evidence" value="ECO:0007669"/>
    <property type="project" value="TreeGrafter"/>
</dbReference>
<keyword evidence="12" id="KW-1185">Reference proteome</keyword>
<evidence type="ECO:0000256" key="7">
    <source>
        <dbReference type="ARBA" id="ARBA00023157"/>
    </source>
</evidence>
<dbReference type="GO" id="GO:0046330">
    <property type="term" value="P:positive regulation of JNK cascade"/>
    <property type="evidence" value="ECO:0007669"/>
    <property type="project" value="TreeGrafter"/>
</dbReference>
<dbReference type="PANTHER" id="PTHR12027:SF112">
    <property type="entry name" value="PROTEIN WNT-2"/>
    <property type="match status" value="1"/>
</dbReference>
<dbReference type="PRINTS" id="PR01349">
    <property type="entry name" value="WNTPROTEIN"/>
</dbReference>
<comment type="function">
    <text evidence="10">Ligand for members of the frizzled family of seven transmembrane receptors.</text>
</comment>
<dbReference type="InterPro" id="IPR005817">
    <property type="entry name" value="Wnt"/>
</dbReference>
<comment type="caution">
    <text evidence="11">The sequence shown here is derived from an EMBL/GenBank/DDBJ whole genome shotgun (WGS) entry which is preliminary data.</text>
</comment>
<name>A0A8K0NUV3_LADFU</name>
<dbReference type="PANTHER" id="PTHR12027">
    <property type="entry name" value="WNT RELATED"/>
    <property type="match status" value="1"/>
</dbReference>
<dbReference type="EMBL" id="KZ308144">
    <property type="protein sequence ID" value="KAG8222786.1"/>
    <property type="molecule type" value="Genomic_DNA"/>
</dbReference>
<keyword evidence="4" id="KW-0964">Secreted</keyword>
<dbReference type="GO" id="GO:0005615">
    <property type="term" value="C:extracellular space"/>
    <property type="evidence" value="ECO:0007669"/>
    <property type="project" value="TreeGrafter"/>
</dbReference>
<dbReference type="Pfam" id="PF00110">
    <property type="entry name" value="wnt"/>
    <property type="match status" value="2"/>
</dbReference>